<feature type="compositionally biased region" description="Basic and acidic residues" evidence="1">
    <location>
        <begin position="606"/>
        <end position="623"/>
    </location>
</feature>
<keyword evidence="2" id="KW-0812">Transmembrane</keyword>
<reference evidence="3" key="1">
    <citation type="journal article" date="2020" name="J Insects Food Feed">
        <title>The yellow mealworm (Tenebrio molitor) genome: a resource for the emerging insects as food and feed industry.</title>
        <authorList>
            <person name="Eriksson T."/>
            <person name="Andere A."/>
            <person name="Kelstrup H."/>
            <person name="Emery V."/>
            <person name="Picard C."/>
        </authorList>
    </citation>
    <scope>NUCLEOTIDE SEQUENCE</scope>
    <source>
        <strain evidence="3">Stoneville</strain>
        <tissue evidence="3">Whole head</tissue>
    </source>
</reference>
<feature type="transmembrane region" description="Helical" evidence="2">
    <location>
        <begin position="115"/>
        <end position="140"/>
    </location>
</feature>
<feature type="region of interest" description="Disordered" evidence="1">
    <location>
        <begin position="170"/>
        <end position="230"/>
    </location>
</feature>
<accession>A0A8J6LCB3</accession>
<keyword evidence="2" id="KW-0472">Membrane</keyword>
<feature type="compositionally biased region" description="Polar residues" evidence="1">
    <location>
        <begin position="176"/>
        <end position="186"/>
    </location>
</feature>
<dbReference type="PANTHER" id="PTHR46114">
    <property type="entry name" value="APPLE DOMAIN-CONTAINING PROTEIN"/>
    <property type="match status" value="1"/>
</dbReference>
<dbReference type="AlphaFoldDB" id="A0A8J6LCB3"/>
<comment type="caution">
    <text evidence="3">The sequence shown here is derived from an EMBL/GenBank/DDBJ whole genome shotgun (WGS) entry which is preliminary data.</text>
</comment>
<reference evidence="3" key="2">
    <citation type="submission" date="2021-08" db="EMBL/GenBank/DDBJ databases">
        <authorList>
            <person name="Eriksson T."/>
        </authorList>
    </citation>
    <scope>NUCLEOTIDE SEQUENCE</scope>
    <source>
        <strain evidence="3">Stoneville</strain>
        <tissue evidence="3">Whole head</tissue>
    </source>
</reference>
<feature type="region of interest" description="Disordered" evidence="1">
    <location>
        <begin position="74"/>
        <end position="104"/>
    </location>
</feature>
<keyword evidence="2" id="KW-1133">Transmembrane helix</keyword>
<sequence length="629" mass="71424">MGLTQYEPKEWRLFIDSSKRCLKCILLHNGNKYAGIPIAHIDVATGKKKGNPQQDREILGLLFLPVGFCSREMEKESQPDSMTTVTIKPDYPPSEVYSSEPPPAYHRSQSSAVQVAKIIAVTVVLVSIVLGSFLLASAYVTANASCRQLQQELELFNEAADKFQSPLAPEPLIQEEPQSQKRNIGTVQKEEREKNINEIDNNSVDSSENSEDSGNRADSDDESSSSESVEKIPIRIKLPLQLNFDDLAGALIEKNQKSRMNCVVEKKRAEEIVDHQPKTLRLPFGVNLTTDPRYERVSGERMAIFCESGNMENQTPSENEEDEEDATIMIQPVMIPIPPQQFPTHMAQQLRPTSQQHQPHPMETMRPPMPLQMQHEDQNQLPPNQILHQIAQEIISQKIMEAQRAREEQNENVRSNSEPNHRFSVPEQAMAQRIPIPEEVLSQLNRLPNRDVIVTVSQQEFEDAPHEPRDIQMHPQEMRGVQQEIRVIPQEMASIPQEINTVVREMHSRPQEVRPVPQKMEINSEQGEMRVGSQVAAEAPQEMHVVHQQRENAQEINGRQAYARVLPIHIPVHMIQQGQIESRNTPSEEARPHYATGNGNTNGTRTEQERNRNGTGTEQERNKLKFSAQ</sequence>
<evidence type="ECO:0000313" key="4">
    <source>
        <dbReference type="Proteomes" id="UP000719412"/>
    </source>
</evidence>
<protein>
    <submittedName>
        <fullName evidence="3">Uncharacterized protein</fullName>
    </submittedName>
</protein>
<feature type="region of interest" description="Disordered" evidence="1">
    <location>
        <begin position="580"/>
        <end position="629"/>
    </location>
</feature>
<dbReference type="Proteomes" id="UP000719412">
    <property type="component" value="Unassembled WGS sequence"/>
</dbReference>
<dbReference type="EMBL" id="JABDTM020023296">
    <property type="protein sequence ID" value="KAH0815285.1"/>
    <property type="molecule type" value="Genomic_DNA"/>
</dbReference>
<feature type="compositionally biased region" description="Low complexity" evidence="1">
    <location>
        <begin position="198"/>
        <end position="207"/>
    </location>
</feature>
<evidence type="ECO:0000256" key="2">
    <source>
        <dbReference type="SAM" id="Phobius"/>
    </source>
</evidence>
<proteinExistence type="predicted"/>
<gene>
    <name evidence="3" type="ORF">GEV33_007506</name>
</gene>
<feature type="compositionally biased region" description="Basic and acidic residues" evidence="1">
    <location>
        <begin position="188"/>
        <end position="197"/>
    </location>
</feature>
<keyword evidence="4" id="KW-1185">Reference proteome</keyword>
<organism evidence="3 4">
    <name type="scientific">Tenebrio molitor</name>
    <name type="common">Yellow mealworm beetle</name>
    <dbReference type="NCBI Taxonomy" id="7067"/>
    <lineage>
        <taxon>Eukaryota</taxon>
        <taxon>Metazoa</taxon>
        <taxon>Ecdysozoa</taxon>
        <taxon>Arthropoda</taxon>
        <taxon>Hexapoda</taxon>
        <taxon>Insecta</taxon>
        <taxon>Pterygota</taxon>
        <taxon>Neoptera</taxon>
        <taxon>Endopterygota</taxon>
        <taxon>Coleoptera</taxon>
        <taxon>Polyphaga</taxon>
        <taxon>Cucujiformia</taxon>
        <taxon>Tenebrionidae</taxon>
        <taxon>Tenebrio</taxon>
    </lineage>
</organism>
<evidence type="ECO:0000256" key="1">
    <source>
        <dbReference type="SAM" id="MobiDB-lite"/>
    </source>
</evidence>
<dbReference type="PANTHER" id="PTHR46114:SF1">
    <property type="entry name" value="ZAD DOMAIN-CONTAINING PROTEIN"/>
    <property type="match status" value="1"/>
</dbReference>
<name>A0A8J6LCB3_TENMO</name>
<evidence type="ECO:0000313" key="3">
    <source>
        <dbReference type="EMBL" id="KAH0815285.1"/>
    </source>
</evidence>